<dbReference type="Proteomes" id="UP001066276">
    <property type="component" value="Chromosome 5"/>
</dbReference>
<comment type="caution">
    <text evidence="2">The sequence shown here is derived from an EMBL/GenBank/DDBJ whole genome shotgun (WGS) entry which is preliminary data.</text>
</comment>
<gene>
    <name evidence="2" type="ORF">NDU88_003446</name>
</gene>
<name>A0AAV7RGS9_PLEWA</name>
<evidence type="ECO:0000313" key="3">
    <source>
        <dbReference type="Proteomes" id="UP001066276"/>
    </source>
</evidence>
<accession>A0AAV7RGS9</accession>
<feature type="region of interest" description="Disordered" evidence="1">
    <location>
        <begin position="1"/>
        <end position="55"/>
    </location>
</feature>
<dbReference type="AlphaFoldDB" id="A0AAV7RGS9"/>
<keyword evidence="3" id="KW-1185">Reference proteome</keyword>
<dbReference type="EMBL" id="JANPWB010000009">
    <property type="protein sequence ID" value="KAJ1150656.1"/>
    <property type="molecule type" value="Genomic_DNA"/>
</dbReference>
<evidence type="ECO:0000256" key="1">
    <source>
        <dbReference type="SAM" id="MobiDB-lite"/>
    </source>
</evidence>
<sequence>MYSTPEEQEEDGLEVGEVDLEEEEEGLVAGLELQNTEEEDNNLSIEKKPPARAGSNVSYQNLSIEMLVDRKAKREFRLHMAKVQWETVKEGVPRGAAEKGA</sequence>
<evidence type="ECO:0000313" key="2">
    <source>
        <dbReference type="EMBL" id="KAJ1150656.1"/>
    </source>
</evidence>
<feature type="compositionally biased region" description="Acidic residues" evidence="1">
    <location>
        <begin position="1"/>
        <end position="26"/>
    </location>
</feature>
<protein>
    <submittedName>
        <fullName evidence="2">Uncharacterized protein</fullName>
    </submittedName>
</protein>
<proteinExistence type="predicted"/>
<organism evidence="2 3">
    <name type="scientific">Pleurodeles waltl</name>
    <name type="common">Iberian ribbed newt</name>
    <dbReference type="NCBI Taxonomy" id="8319"/>
    <lineage>
        <taxon>Eukaryota</taxon>
        <taxon>Metazoa</taxon>
        <taxon>Chordata</taxon>
        <taxon>Craniata</taxon>
        <taxon>Vertebrata</taxon>
        <taxon>Euteleostomi</taxon>
        <taxon>Amphibia</taxon>
        <taxon>Batrachia</taxon>
        <taxon>Caudata</taxon>
        <taxon>Salamandroidea</taxon>
        <taxon>Salamandridae</taxon>
        <taxon>Pleurodelinae</taxon>
        <taxon>Pleurodeles</taxon>
    </lineage>
</organism>
<reference evidence="2" key="1">
    <citation type="journal article" date="2022" name="bioRxiv">
        <title>Sequencing and chromosome-scale assembly of the giantPleurodeles waltlgenome.</title>
        <authorList>
            <person name="Brown T."/>
            <person name="Elewa A."/>
            <person name="Iarovenko S."/>
            <person name="Subramanian E."/>
            <person name="Araus A.J."/>
            <person name="Petzold A."/>
            <person name="Susuki M."/>
            <person name="Suzuki K.-i.T."/>
            <person name="Hayashi T."/>
            <person name="Toyoda A."/>
            <person name="Oliveira C."/>
            <person name="Osipova E."/>
            <person name="Leigh N.D."/>
            <person name="Simon A."/>
            <person name="Yun M.H."/>
        </authorList>
    </citation>
    <scope>NUCLEOTIDE SEQUENCE</scope>
    <source>
        <strain evidence="2">20211129_DDA</strain>
        <tissue evidence="2">Liver</tissue>
    </source>
</reference>